<name>A0A9P6HKW3_9AGAM</name>
<evidence type="ECO:0000313" key="2">
    <source>
        <dbReference type="Proteomes" id="UP000736335"/>
    </source>
</evidence>
<dbReference type="EMBL" id="WIUZ02000003">
    <property type="protein sequence ID" value="KAF9789607.1"/>
    <property type="molecule type" value="Genomic_DNA"/>
</dbReference>
<gene>
    <name evidence="1" type="ORF">BJ322DRAFT_1105466</name>
</gene>
<proteinExistence type="predicted"/>
<comment type="caution">
    <text evidence="1">The sequence shown here is derived from an EMBL/GenBank/DDBJ whole genome shotgun (WGS) entry which is preliminary data.</text>
</comment>
<reference evidence="1" key="1">
    <citation type="journal article" date="2020" name="Nat. Commun.">
        <title>Large-scale genome sequencing of mycorrhizal fungi provides insights into the early evolution of symbiotic traits.</title>
        <authorList>
            <person name="Miyauchi S."/>
            <person name="Kiss E."/>
            <person name="Kuo A."/>
            <person name="Drula E."/>
            <person name="Kohler A."/>
            <person name="Sanchez-Garcia M."/>
            <person name="Morin E."/>
            <person name="Andreopoulos B."/>
            <person name="Barry K.W."/>
            <person name="Bonito G."/>
            <person name="Buee M."/>
            <person name="Carver A."/>
            <person name="Chen C."/>
            <person name="Cichocki N."/>
            <person name="Clum A."/>
            <person name="Culley D."/>
            <person name="Crous P.W."/>
            <person name="Fauchery L."/>
            <person name="Girlanda M."/>
            <person name="Hayes R.D."/>
            <person name="Keri Z."/>
            <person name="LaButti K."/>
            <person name="Lipzen A."/>
            <person name="Lombard V."/>
            <person name="Magnuson J."/>
            <person name="Maillard F."/>
            <person name="Murat C."/>
            <person name="Nolan M."/>
            <person name="Ohm R.A."/>
            <person name="Pangilinan J."/>
            <person name="Pereira M.F."/>
            <person name="Perotto S."/>
            <person name="Peter M."/>
            <person name="Pfister S."/>
            <person name="Riley R."/>
            <person name="Sitrit Y."/>
            <person name="Stielow J.B."/>
            <person name="Szollosi G."/>
            <person name="Zifcakova L."/>
            <person name="Stursova M."/>
            <person name="Spatafora J.W."/>
            <person name="Tedersoo L."/>
            <person name="Vaario L.M."/>
            <person name="Yamada A."/>
            <person name="Yan M."/>
            <person name="Wang P."/>
            <person name="Xu J."/>
            <person name="Bruns T."/>
            <person name="Baldrian P."/>
            <person name="Vilgalys R."/>
            <person name="Dunand C."/>
            <person name="Henrissat B."/>
            <person name="Grigoriev I.V."/>
            <person name="Hibbett D."/>
            <person name="Nagy L.G."/>
            <person name="Martin F.M."/>
        </authorList>
    </citation>
    <scope>NUCLEOTIDE SEQUENCE</scope>
    <source>
        <strain evidence="1">UH-Tt-Lm1</strain>
    </source>
</reference>
<organism evidence="1 2">
    <name type="scientific">Thelephora terrestris</name>
    <dbReference type="NCBI Taxonomy" id="56493"/>
    <lineage>
        <taxon>Eukaryota</taxon>
        <taxon>Fungi</taxon>
        <taxon>Dikarya</taxon>
        <taxon>Basidiomycota</taxon>
        <taxon>Agaricomycotina</taxon>
        <taxon>Agaricomycetes</taxon>
        <taxon>Thelephorales</taxon>
        <taxon>Thelephoraceae</taxon>
        <taxon>Thelephora</taxon>
    </lineage>
</organism>
<protein>
    <submittedName>
        <fullName evidence="1">Uncharacterized protein</fullName>
    </submittedName>
</protein>
<accession>A0A9P6HKW3</accession>
<sequence>MPYTQALNLSYLYEAFSEDLNPLFKFNTVQHALHNEVLPNGDIILRRMDGVEATFDVIGVITEACCVAPHGLPRYFRFHRGYTILSQSRDDIPDFRRSVRLEGINDPLFAECLAARNQLYTFMATAAGGDVSATLSVVAQLDHVCASASMLTSLIRCPTAEPVDIAPLDNEVPIQAAIRNGHGQFVFSADNQIFFFGDDVLRNGEIFRRYIRPASVKEARVARISMSPRLILQPDGSFRARQLLKSIHLVHEELTMACLPPPVVAGGAQGELLPCDD</sequence>
<evidence type="ECO:0000313" key="1">
    <source>
        <dbReference type="EMBL" id="KAF9789607.1"/>
    </source>
</evidence>
<keyword evidence="2" id="KW-1185">Reference proteome</keyword>
<dbReference type="AlphaFoldDB" id="A0A9P6HKW3"/>
<dbReference type="Proteomes" id="UP000736335">
    <property type="component" value="Unassembled WGS sequence"/>
</dbReference>
<reference evidence="1" key="2">
    <citation type="submission" date="2020-11" db="EMBL/GenBank/DDBJ databases">
        <authorList>
            <consortium name="DOE Joint Genome Institute"/>
            <person name="Kuo A."/>
            <person name="Miyauchi S."/>
            <person name="Kiss E."/>
            <person name="Drula E."/>
            <person name="Kohler A."/>
            <person name="Sanchez-Garcia M."/>
            <person name="Andreopoulos B."/>
            <person name="Barry K.W."/>
            <person name="Bonito G."/>
            <person name="Buee M."/>
            <person name="Carver A."/>
            <person name="Chen C."/>
            <person name="Cichocki N."/>
            <person name="Clum A."/>
            <person name="Culley D."/>
            <person name="Crous P.W."/>
            <person name="Fauchery L."/>
            <person name="Girlanda M."/>
            <person name="Hayes R."/>
            <person name="Keri Z."/>
            <person name="Labutti K."/>
            <person name="Lipzen A."/>
            <person name="Lombard V."/>
            <person name="Magnuson J."/>
            <person name="Maillard F."/>
            <person name="Morin E."/>
            <person name="Murat C."/>
            <person name="Nolan M."/>
            <person name="Ohm R."/>
            <person name="Pangilinan J."/>
            <person name="Pereira M."/>
            <person name="Perotto S."/>
            <person name="Peter M."/>
            <person name="Riley R."/>
            <person name="Sitrit Y."/>
            <person name="Stielow B."/>
            <person name="Szollosi G."/>
            <person name="Zifcakova L."/>
            <person name="Stursova M."/>
            <person name="Spatafora J.W."/>
            <person name="Tedersoo L."/>
            <person name="Vaario L.-M."/>
            <person name="Yamada A."/>
            <person name="Yan M."/>
            <person name="Wang P."/>
            <person name="Xu J."/>
            <person name="Bruns T."/>
            <person name="Baldrian P."/>
            <person name="Vilgalys R."/>
            <person name="Henrissat B."/>
            <person name="Grigoriev I.V."/>
            <person name="Hibbett D."/>
            <person name="Nagy L.G."/>
            <person name="Martin F.M."/>
        </authorList>
    </citation>
    <scope>NUCLEOTIDE SEQUENCE</scope>
    <source>
        <strain evidence="1">UH-Tt-Lm1</strain>
    </source>
</reference>